<dbReference type="SUPFAM" id="SSF53474">
    <property type="entry name" value="alpha/beta-Hydrolases"/>
    <property type="match status" value="1"/>
</dbReference>
<gene>
    <name evidence="2" type="ORF">PmNV_098</name>
</gene>
<dbReference type="GeneID" id="20098404"/>
<evidence type="ECO:0000313" key="3">
    <source>
        <dbReference type="Proteomes" id="UP000203413"/>
    </source>
</evidence>
<evidence type="ECO:0000256" key="1">
    <source>
        <dbReference type="SAM" id="Phobius"/>
    </source>
</evidence>
<dbReference type="RefSeq" id="YP_009051936.1">
    <property type="nucleotide sequence ID" value="NC_024692.1"/>
</dbReference>
<proteinExistence type="predicted"/>
<name>A0A076FJ15_9VIRU</name>
<sequence length="277" mass="31911">MEDIITPYILFVTILSFIFLVLLIYSLTVIIHPQQPINYIKKAFHLKPSQDISDDATSVETFAFKEKDYKLYILEKDPSTKIIIVDFPGGAFISCSNTLKPYLFIDQPNTVVSIEYPVLPYGKMKITMEYLKAVLDYLNVKYDNPQYIFMGASAGCFYAMKLINLNKYNIIKYISMSGYYGYKTIDNPIALIGDRIYLRNLNSSTYNDCAPPPANVQTLFVVGSEDFLKDSTINYLQSYGNTDNMIVYHNGDHCFYLRYNSEPAQDFYRDVSKFIKN</sequence>
<dbReference type="KEGG" id="vg:20098404"/>
<dbReference type="EMBL" id="KJ184318">
    <property type="protein sequence ID" value="AII15886.1"/>
    <property type="molecule type" value="Genomic_DNA"/>
</dbReference>
<keyword evidence="3" id="KW-1185">Reference proteome</keyword>
<dbReference type="Gene3D" id="3.40.50.1820">
    <property type="entry name" value="alpha/beta hydrolase"/>
    <property type="match status" value="1"/>
</dbReference>
<protein>
    <submittedName>
        <fullName evidence="2">Esterase</fullName>
    </submittedName>
</protein>
<dbReference type="InterPro" id="IPR029058">
    <property type="entry name" value="AB_hydrolase_fold"/>
</dbReference>
<dbReference type="Proteomes" id="UP000203413">
    <property type="component" value="Segment"/>
</dbReference>
<feature type="transmembrane region" description="Helical" evidence="1">
    <location>
        <begin position="6"/>
        <end position="31"/>
    </location>
</feature>
<reference evidence="2 3" key="1">
    <citation type="journal article" date="2014" name="BMC Genomics">
        <title>The genome and occlusion bodies of marine Penaeus monodon nudivirus (PmNV, also known as MBV and PemoNPV) suggest that it should be assigned to a new nudivirus genus that is distinct from the terrestrial nudiviruses.</title>
        <authorList>
            <person name="Yang Y.T."/>
            <person name="Lee D.Y."/>
            <person name="Wang Y."/>
            <person name="Hu J.M."/>
            <person name="Li W.H."/>
            <person name="Leu J.H."/>
            <person name="Chang G.D."/>
            <person name="Ke H.M."/>
            <person name="Kang S.T."/>
            <person name="Lin S.S."/>
            <person name="Kou G.H."/>
            <person name="Lo C.F."/>
        </authorList>
    </citation>
    <scope>NUCLEOTIDE SEQUENCE [LARGE SCALE GENOMIC DNA]</scope>
    <source>
        <strain evidence="2">Indonesia</strain>
    </source>
</reference>
<keyword evidence="1" id="KW-0472">Membrane</keyword>
<evidence type="ECO:0000313" key="2">
    <source>
        <dbReference type="EMBL" id="AII15886.1"/>
    </source>
</evidence>
<keyword evidence="1" id="KW-1133">Transmembrane helix</keyword>
<keyword evidence="1" id="KW-0812">Transmembrane</keyword>
<accession>A0A076FJ15</accession>
<organism evidence="2 3">
    <name type="scientific">Penaeus monodon nudivirus</name>
    <dbReference type="NCBI Taxonomy" id="1529056"/>
    <lineage>
        <taxon>Viruses</taxon>
        <taxon>Viruses incertae sedis</taxon>
        <taxon>Naldaviricetes</taxon>
        <taxon>Lefavirales</taxon>
        <taxon>Nudiviridae</taxon>
        <taxon>Gammanudivirus</taxon>
        <taxon>Gammanudivirus pemonodonis</taxon>
    </lineage>
</organism>